<organism evidence="3 4">
    <name type="scientific">Agathobacter ruminis</name>
    <dbReference type="NCBI Taxonomy" id="1712665"/>
    <lineage>
        <taxon>Bacteria</taxon>
        <taxon>Bacillati</taxon>
        <taxon>Bacillota</taxon>
        <taxon>Clostridia</taxon>
        <taxon>Lachnospirales</taxon>
        <taxon>Lachnospiraceae</taxon>
        <taxon>Agathobacter</taxon>
    </lineage>
</organism>
<reference evidence="3 4" key="2">
    <citation type="submission" date="2017-10" db="EMBL/GenBank/DDBJ databases">
        <authorList>
            <person name="Banno H."/>
            <person name="Chua N.-H."/>
        </authorList>
    </citation>
    <scope>NUCLEOTIDE SEQUENCE [LARGE SCALE GENOMIC DNA]</scope>
    <source>
        <strain evidence="3 4">JK623</strain>
    </source>
</reference>
<gene>
    <name evidence="3" type="primary">dprA</name>
    <name evidence="3" type="ORF">CSX02_02080</name>
</gene>
<dbReference type="GO" id="GO:0009294">
    <property type="term" value="P:DNA-mediated transformation"/>
    <property type="evidence" value="ECO:0007669"/>
    <property type="project" value="InterPro"/>
</dbReference>
<keyword evidence="4" id="KW-1185">Reference proteome</keyword>
<dbReference type="Gene3D" id="3.40.50.450">
    <property type="match status" value="1"/>
</dbReference>
<comment type="similarity">
    <text evidence="1">Belongs to the DprA/Smf family.</text>
</comment>
<dbReference type="SUPFAM" id="SSF102405">
    <property type="entry name" value="MCP/YpsA-like"/>
    <property type="match status" value="1"/>
</dbReference>
<dbReference type="Proteomes" id="UP000224563">
    <property type="component" value="Unassembled WGS sequence"/>
</dbReference>
<protein>
    <submittedName>
        <fullName evidence="3">DNA-protecting protein DprA</fullName>
    </submittedName>
</protein>
<accession>A0A2G3E608</accession>
<evidence type="ECO:0000313" key="3">
    <source>
        <dbReference type="EMBL" id="PHU38533.1"/>
    </source>
</evidence>
<dbReference type="InterPro" id="IPR057666">
    <property type="entry name" value="DrpA_SLOG"/>
</dbReference>
<dbReference type="Pfam" id="PF02481">
    <property type="entry name" value="DNA_processg_A"/>
    <property type="match status" value="1"/>
</dbReference>
<dbReference type="AlphaFoldDB" id="A0A2G3E608"/>
<name>A0A2G3E608_9FIRM</name>
<feature type="domain" description="Smf/DprA SLOG" evidence="2">
    <location>
        <begin position="75"/>
        <end position="284"/>
    </location>
</feature>
<dbReference type="PANTHER" id="PTHR43022:SF1">
    <property type="entry name" value="PROTEIN SMF"/>
    <property type="match status" value="1"/>
</dbReference>
<dbReference type="EMBL" id="PDYG01000006">
    <property type="protein sequence ID" value="PHU38533.1"/>
    <property type="molecule type" value="Genomic_DNA"/>
</dbReference>
<sequence length="361" mass="40690">MYRYWLSHLTEISPGKKLYLLEQFHNAKELFHTSEKQIMQLQGLSQANKDMLIESRRNTDWQRRWNIFLESGLGFVTLEDDAFPIRLREIANAPYSIFYRGKLPDNLQYAVAVVGARQRSAYGQMVARMLGNALAKENVPVISGLALGIDADAHKGCLEKNGKTFAVLGCGVDVIYPRSNRYLYEELVQMGGGILSEYPPGTPAQNYHFPMRNRIISALSNCIVVVEARKKSGSLITADYALEQGKDVYAVPGRVADSLSEGCNQLIHDGCGIYISAEDFLKDIGILNHISLSKRTDLKNILEKEERLLYSLIDFTPTSIGVLMQKTSFSFSDLLRYLEQMIEKEVIAESPANFFVRTKIL</sequence>
<dbReference type="InterPro" id="IPR003488">
    <property type="entry name" value="DprA"/>
</dbReference>
<reference evidence="3 4" key="1">
    <citation type="submission" date="2017-10" db="EMBL/GenBank/DDBJ databases">
        <title>Resolving the taxonomy of Roseburia spp., Eubacterium rectale and Agathobacter spp. through phylogenomic analysis.</title>
        <authorList>
            <person name="Sheridan P.O."/>
            <person name="Walker A.W."/>
            <person name="Duncan S.H."/>
            <person name="Scott K.P."/>
            <person name="Toole P.W.O."/>
            <person name="Luis P."/>
            <person name="Flint H.J."/>
        </authorList>
    </citation>
    <scope>NUCLEOTIDE SEQUENCE [LARGE SCALE GENOMIC DNA]</scope>
    <source>
        <strain evidence="3 4">JK623</strain>
    </source>
</reference>
<comment type="caution">
    <text evidence="3">The sequence shown here is derived from an EMBL/GenBank/DDBJ whole genome shotgun (WGS) entry which is preliminary data.</text>
</comment>
<evidence type="ECO:0000256" key="1">
    <source>
        <dbReference type="ARBA" id="ARBA00006525"/>
    </source>
</evidence>
<dbReference type="PANTHER" id="PTHR43022">
    <property type="entry name" value="PROTEIN SMF"/>
    <property type="match status" value="1"/>
</dbReference>
<proteinExistence type="inferred from homology"/>
<dbReference type="NCBIfam" id="TIGR00732">
    <property type="entry name" value="dprA"/>
    <property type="match status" value="1"/>
</dbReference>
<evidence type="ECO:0000313" key="4">
    <source>
        <dbReference type="Proteomes" id="UP000224563"/>
    </source>
</evidence>
<evidence type="ECO:0000259" key="2">
    <source>
        <dbReference type="Pfam" id="PF02481"/>
    </source>
</evidence>
<dbReference type="RefSeq" id="WP_099385451.1">
    <property type="nucleotide sequence ID" value="NZ_JANSWH010000099.1"/>
</dbReference>